<dbReference type="InterPro" id="IPR000836">
    <property type="entry name" value="PRTase_dom"/>
</dbReference>
<evidence type="ECO:0000256" key="8">
    <source>
        <dbReference type="ARBA" id="ARBA00022676"/>
    </source>
</evidence>
<evidence type="ECO:0000313" key="13">
    <source>
        <dbReference type="EMBL" id="OIO08073.1"/>
    </source>
</evidence>
<keyword evidence="7 11" id="KW-0963">Cytoplasm</keyword>
<dbReference type="EMBL" id="MNUU01000023">
    <property type="protein sequence ID" value="OIO08073.1"/>
    <property type="molecule type" value="Genomic_DNA"/>
</dbReference>
<comment type="similarity">
    <text evidence="5 11">Belongs to the purine/pyrimidine phosphoribosyltransferase family.</text>
</comment>
<evidence type="ECO:0000256" key="6">
    <source>
        <dbReference type="ARBA" id="ARBA00011893"/>
    </source>
</evidence>
<dbReference type="PANTHER" id="PTHR32315">
    <property type="entry name" value="ADENINE PHOSPHORIBOSYLTRANSFERASE"/>
    <property type="match status" value="1"/>
</dbReference>
<name>A0A1J4T9N4_9BACT</name>
<dbReference type="EC" id="2.4.2.7" evidence="6 11"/>
<evidence type="ECO:0000256" key="4">
    <source>
        <dbReference type="ARBA" id="ARBA00004659"/>
    </source>
</evidence>
<dbReference type="FunFam" id="3.40.50.2020:FF:000021">
    <property type="entry name" value="Adenine phosphoribosyltransferase"/>
    <property type="match status" value="1"/>
</dbReference>
<dbReference type="AlphaFoldDB" id="A0A1J4T9N4"/>
<protein>
    <recommendedName>
        <fullName evidence="6 11">Adenine phosphoribosyltransferase</fullName>
        <shortName evidence="11">APRT</shortName>
        <ecNumber evidence="6 11">2.4.2.7</ecNumber>
    </recommendedName>
</protein>
<accession>A0A1J4T9N4</accession>
<dbReference type="InterPro" id="IPR005764">
    <property type="entry name" value="Ade_phspho_trans"/>
</dbReference>
<comment type="function">
    <text evidence="2 11">Catalyzes a salvage reaction resulting in the formation of AMP, that is energically less costly than de novo synthesis.</text>
</comment>
<keyword evidence="9 11" id="KW-0808">Transferase</keyword>
<dbReference type="GO" id="GO:0044209">
    <property type="term" value="P:AMP salvage"/>
    <property type="evidence" value="ECO:0007669"/>
    <property type="project" value="UniProtKB-UniRule"/>
</dbReference>
<evidence type="ECO:0000256" key="3">
    <source>
        <dbReference type="ARBA" id="ARBA00004496"/>
    </source>
</evidence>
<keyword evidence="10 11" id="KW-0660">Purine salvage</keyword>
<evidence type="ECO:0000259" key="12">
    <source>
        <dbReference type="Pfam" id="PF00156"/>
    </source>
</evidence>
<dbReference type="NCBIfam" id="TIGR01090">
    <property type="entry name" value="apt"/>
    <property type="match status" value="1"/>
</dbReference>
<evidence type="ECO:0000256" key="1">
    <source>
        <dbReference type="ARBA" id="ARBA00000868"/>
    </source>
</evidence>
<comment type="subunit">
    <text evidence="11">Homodimer.</text>
</comment>
<gene>
    <name evidence="11" type="primary">apt</name>
    <name evidence="13" type="ORF">AUJ27_01365</name>
</gene>
<dbReference type="NCBIfam" id="NF002636">
    <property type="entry name" value="PRK02304.1-5"/>
    <property type="match status" value="1"/>
</dbReference>
<dbReference type="STRING" id="1805146.AUJ27_01365"/>
<comment type="subcellular location">
    <subcellularLocation>
        <location evidence="3 11">Cytoplasm</location>
    </subcellularLocation>
</comment>
<comment type="caution">
    <text evidence="13">The sequence shown here is derived from an EMBL/GenBank/DDBJ whole genome shotgun (WGS) entry which is preliminary data.</text>
</comment>
<dbReference type="GO" id="GO:0016208">
    <property type="term" value="F:AMP binding"/>
    <property type="evidence" value="ECO:0007669"/>
    <property type="project" value="TreeGrafter"/>
</dbReference>
<evidence type="ECO:0000256" key="11">
    <source>
        <dbReference type="HAMAP-Rule" id="MF_00004"/>
    </source>
</evidence>
<reference evidence="13 14" key="1">
    <citation type="journal article" date="2016" name="Environ. Microbiol.">
        <title>Genomic resolution of a cold subsurface aquifer community provides metabolic insights for novel microbes adapted to high CO concentrations.</title>
        <authorList>
            <person name="Probst A.J."/>
            <person name="Castelle C.J."/>
            <person name="Singh A."/>
            <person name="Brown C.T."/>
            <person name="Anantharaman K."/>
            <person name="Sharon I."/>
            <person name="Hug L.A."/>
            <person name="Burstein D."/>
            <person name="Emerson J.B."/>
            <person name="Thomas B.C."/>
            <person name="Banfield J.F."/>
        </authorList>
    </citation>
    <scope>NUCLEOTIDE SEQUENCE [LARGE SCALE GENOMIC DNA]</scope>
    <source>
        <strain evidence="13">CG1_02_37_44</strain>
    </source>
</reference>
<proteinExistence type="inferred from homology"/>
<dbReference type="Gene3D" id="3.40.50.2020">
    <property type="match status" value="1"/>
</dbReference>
<dbReference type="Proteomes" id="UP000183192">
    <property type="component" value="Unassembled WGS sequence"/>
</dbReference>
<dbReference type="GO" id="GO:0003999">
    <property type="term" value="F:adenine phosphoribosyltransferase activity"/>
    <property type="evidence" value="ECO:0007669"/>
    <property type="project" value="UniProtKB-UniRule"/>
</dbReference>
<evidence type="ECO:0000256" key="7">
    <source>
        <dbReference type="ARBA" id="ARBA00022490"/>
    </source>
</evidence>
<dbReference type="HAMAP" id="MF_00004">
    <property type="entry name" value="Aden_phosphoribosyltr"/>
    <property type="match status" value="1"/>
</dbReference>
<dbReference type="InterPro" id="IPR029057">
    <property type="entry name" value="PRTase-like"/>
</dbReference>
<dbReference type="GO" id="GO:0002055">
    <property type="term" value="F:adenine binding"/>
    <property type="evidence" value="ECO:0007669"/>
    <property type="project" value="TreeGrafter"/>
</dbReference>
<dbReference type="CDD" id="cd06223">
    <property type="entry name" value="PRTases_typeI"/>
    <property type="match status" value="1"/>
</dbReference>
<dbReference type="GO" id="GO:0006166">
    <property type="term" value="P:purine ribonucleoside salvage"/>
    <property type="evidence" value="ECO:0007669"/>
    <property type="project" value="UniProtKB-UniRule"/>
</dbReference>
<evidence type="ECO:0000256" key="2">
    <source>
        <dbReference type="ARBA" id="ARBA00003968"/>
    </source>
</evidence>
<keyword evidence="8 11" id="KW-0328">Glycosyltransferase</keyword>
<evidence type="ECO:0000256" key="10">
    <source>
        <dbReference type="ARBA" id="ARBA00022726"/>
    </source>
</evidence>
<evidence type="ECO:0000256" key="5">
    <source>
        <dbReference type="ARBA" id="ARBA00008391"/>
    </source>
</evidence>
<evidence type="ECO:0000256" key="9">
    <source>
        <dbReference type="ARBA" id="ARBA00022679"/>
    </source>
</evidence>
<dbReference type="InterPro" id="IPR050054">
    <property type="entry name" value="UPRTase/APRTase"/>
</dbReference>
<dbReference type="SUPFAM" id="SSF53271">
    <property type="entry name" value="PRTase-like"/>
    <property type="match status" value="1"/>
</dbReference>
<feature type="domain" description="Phosphoribosyltransferase" evidence="12">
    <location>
        <begin position="34"/>
        <end position="171"/>
    </location>
</feature>
<dbReference type="Pfam" id="PF00156">
    <property type="entry name" value="Pribosyltran"/>
    <property type="match status" value="1"/>
</dbReference>
<dbReference type="NCBIfam" id="NF002634">
    <property type="entry name" value="PRK02304.1-3"/>
    <property type="match status" value="1"/>
</dbReference>
<organism evidence="13 14">
    <name type="scientific">Candidatus Falkowbacteria bacterium CG1_02_37_44</name>
    <dbReference type="NCBI Taxonomy" id="1805146"/>
    <lineage>
        <taxon>Bacteria</taxon>
        <taxon>Candidatus Falkowiibacteriota</taxon>
    </lineage>
</organism>
<comment type="catalytic activity">
    <reaction evidence="1 11">
        <text>AMP + diphosphate = 5-phospho-alpha-D-ribose 1-diphosphate + adenine</text>
        <dbReference type="Rhea" id="RHEA:16609"/>
        <dbReference type="ChEBI" id="CHEBI:16708"/>
        <dbReference type="ChEBI" id="CHEBI:33019"/>
        <dbReference type="ChEBI" id="CHEBI:58017"/>
        <dbReference type="ChEBI" id="CHEBI:456215"/>
        <dbReference type="EC" id="2.4.2.7"/>
    </reaction>
</comment>
<dbReference type="UniPathway" id="UPA00588">
    <property type="reaction ID" value="UER00646"/>
</dbReference>
<dbReference type="GO" id="GO:0006168">
    <property type="term" value="P:adenine salvage"/>
    <property type="evidence" value="ECO:0007669"/>
    <property type="project" value="InterPro"/>
</dbReference>
<dbReference type="GO" id="GO:0005737">
    <property type="term" value="C:cytoplasm"/>
    <property type="evidence" value="ECO:0007669"/>
    <property type="project" value="UniProtKB-SubCell"/>
</dbReference>
<comment type="pathway">
    <text evidence="4 11">Purine metabolism; AMP biosynthesis via salvage pathway; AMP from adenine: step 1/1.</text>
</comment>
<dbReference type="PANTHER" id="PTHR32315:SF3">
    <property type="entry name" value="ADENINE PHOSPHORIBOSYLTRANSFERASE"/>
    <property type="match status" value="1"/>
</dbReference>
<sequence length="180" mass="20516">MDRNYINQKIRKIPNFPKEGILFYDITTLFEDARAFRKIIDEICQKYKNKKIDKIVGIDARGFLLVSVMAYKLGAGISIIRKQGKLPYKTNGVSYQKEYGPDIIEMHADTIKPGEKVVIADDLLATGGTMLATIDLVKQMGGDIIGIEFIINLSFLKGESKIRKLRYEVNYLIDYDNENI</sequence>
<evidence type="ECO:0000313" key="14">
    <source>
        <dbReference type="Proteomes" id="UP000183192"/>
    </source>
</evidence>